<dbReference type="GO" id="GO:0015421">
    <property type="term" value="F:ABC-type oligopeptide transporter activity"/>
    <property type="evidence" value="ECO:0007669"/>
    <property type="project" value="TreeGrafter"/>
</dbReference>
<dbReference type="PROSITE" id="PS00211">
    <property type="entry name" value="ABC_TRANSPORTER_1"/>
    <property type="match status" value="1"/>
</dbReference>
<keyword evidence="16" id="KW-0378">Hydrolase</keyword>
<keyword evidence="10" id="KW-0445">Lipid transport</keyword>
<evidence type="ECO:0000259" key="15">
    <source>
        <dbReference type="PROSITE" id="PS50929"/>
    </source>
</evidence>
<evidence type="ECO:0000256" key="8">
    <source>
        <dbReference type="ARBA" id="ARBA00022967"/>
    </source>
</evidence>
<evidence type="ECO:0000256" key="10">
    <source>
        <dbReference type="ARBA" id="ARBA00023055"/>
    </source>
</evidence>
<evidence type="ECO:0000256" key="3">
    <source>
        <dbReference type="ARBA" id="ARBA00022475"/>
    </source>
</evidence>
<evidence type="ECO:0000256" key="11">
    <source>
        <dbReference type="ARBA" id="ARBA00023136"/>
    </source>
</evidence>
<dbReference type="GO" id="GO:0016887">
    <property type="term" value="F:ATP hydrolysis activity"/>
    <property type="evidence" value="ECO:0007669"/>
    <property type="project" value="InterPro"/>
</dbReference>
<keyword evidence="3" id="KW-1003">Cell membrane</keyword>
<dbReference type="GO" id="GO:0005886">
    <property type="term" value="C:plasma membrane"/>
    <property type="evidence" value="ECO:0007669"/>
    <property type="project" value="UniProtKB-SubCell"/>
</dbReference>
<keyword evidence="2" id="KW-0813">Transport</keyword>
<keyword evidence="11 13" id="KW-0472">Membrane</keyword>
<evidence type="ECO:0000256" key="13">
    <source>
        <dbReference type="SAM" id="Phobius"/>
    </source>
</evidence>
<feature type="transmembrane region" description="Helical" evidence="13">
    <location>
        <begin position="92"/>
        <end position="114"/>
    </location>
</feature>
<dbReference type="EC" id="3.6.3.-" evidence="16"/>
<evidence type="ECO:0000259" key="14">
    <source>
        <dbReference type="PROSITE" id="PS50893"/>
    </source>
</evidence>
<dbReference type="PROSITE" id="PS50893">
    <property type="entry name" value="ABC_TRANSPORTER_2"/>
    <property type="match status" value="1"/>
</dbReference>
<keyword evidence="8" id="KW-1278">Translocase</keyword>
<dbReference type="InterPro" id="IPR027417">
    <property type="entry name" value="P-loop_NTPase"/>
</dbReference>
<dbReference type="InterPro" id="IPR017871">
    <property type="entry name" value="ABC_transporter-like_CS"/>
</dbReference>
<feature type="compositionally biased region" description="Polar residues" evidence="12">
    <location>
        <begin position="8"/>
        <end position="33"/>
    </location>
</feature>
<evidence type="ECO:0000256" key="5">
    <source>
        <dbReference type="ARBA" id="ARBA00022692"/>
    </source>
</evidence>
<dbReference type="Pfam" id="PF00005">
    <property type="entry name" value="ABC_tran"/>
    <property type="match status" value="1"/>
</dbReference>
<evidence type="ECO:0000256" key="1">
    <source>
        <dbReference type="ARBA" id="ARBA00004651"/>
    </source>
</evidence>
<organism evidence="16 17">
    <name type="scientific">Psychrobacter piechaudii</name>
    <dbReference type="NCBI Taxonomy" id="1945521"/>
    <lineage>
        <taxon>Bacteria</taxon>
        <taxon>Pseudomonadati</taxon>
        <taxon>Pseudomonadota</taxon>
        <taxon>Gammaproteobacteria</taxon>
        <taxon>Moraxellales</taxon>
        <taxon>Moraxellaceae</taxon>
        <taxon>Psychrobacter</taxon>
    </lineage>
</organism>
<evidence type="ECO:0000256" key="6">
    <source>
        <dbReference type="ARBA" id="ARBA00022741"/>
    </source>
</evidence>
<dbReference type="OrthoDB" id="9806127at2"/>
<evidence type="ECO:0000313" key="16">
    <source>
        <dbReference type="EMBL" id="SJM72110.1"/>
    </source>
</evidence>
<dbReference type="InterPro" id="IPR011917">
    <property type="entry name" value="ABC_transpr_lipidA"/>
</dbReference>
<dbReference type="EMBL" id="FUGE01000150">
    <property type="protein sequence ID" value="SJM72110.1"/>
    <property type="molecule type" value="Genomic_DNA"/>
</dbReference>
<feature type="region of interest" description="Disordered" evidence="12">
    <location>
        <begin position="1"/>
        <end position="33"/>
    </location>
</feature>
<proteinExistence type="predicted"/>
<protein>
    <submittedName>
        <fullName evidence="16">Lipid A export ATP-binding/permease protein MsbA</fullName>
        <ecNumber evidence="16">3.6.3.-</ecNumber>
    </submittedName>
</protein>
<dbReference type="GO" id="GO:0034040">
    <property type="term" value="F:ATPase-coupled lipid transmembrane transporter activity"/>
    <property type="evidence" value="ECO:0007669"/>
    <property type="project" value="InterPro"/>
</dbReference>
<evidence type="ECO:0000256" key="4">
    <source>
        <dbReference type="ARBA" id="ARBA00022519"/>
    </source>
</evidence>
<evidence type="ECO:0000313" key="17">
    <source>
        <dbReference type="Proteomes" id="UP000188357"/>
    </source>
</evidence>
<evidence type="ECO:0000256" key="7">
    <source>
        <dbReference type="ARBA" id="ARBA00022840"/>
    </source>
</evidence>
<reference evidence="16 17" key="1">
    <citation type="submission" date="2017-02" db="EMBL/GenBank/DDBJ databases">
        <authorList>
            <person name="Peterson S.W."/>
        </authorList>
    </citation>
    <scope>NUCLEOTIDE SEQUENCE [LARGE SCALE GENOMIC DNA]</scope>
    <source>
        <strain evidence="16">Psychrobacter_piechaudii</strain>
    </source>
</reference>
<feature type="domain" description="ABC transporter" evidence="14">
    <location>
        <begin position="367"/>
        <end position="602"/>
    </location>
</feature>
<dbReference type="Proteomes" id="UP000188357">
    <property type="component" value="Unassembled WGS sequence"/>
</dbReference>
<dbReference type="Gene3D" id="3.40.50.300">
    <property type="entry name" value="P-loop containing nucleotide triphosphate hydrolases"/>
    <property type="match status" value="1"/>
</dbReference>
<dbReference type="InterPro" id="IPR039421">
    <property type="entry name" value="Type_1_exporter"/>
</dbReference>
<dbReference type="InterPro" id="IPR003593">
    <property type="entry name" value="AAA+_ATPase"/>
</dbReference>
<evidence type="ECO:0000256" key="2">
    <source>
        <dbReference type="ARBA" id="ARBA00022448"/>
    </source>
</evidence>
<feature type="domain" description="ABC transmembrane type-1" evidence="15">
    <location>
        <begin position="55"/>
        <end position="336"/>
    </location>
</feature>
<dbReference type="FunFam" id="3.40.50.300:FF:000218">
    <property type="entry name" value="Multidrug ABC transporter ATP-binding protein"/>
    <property type="match status" value="1"/>
</dbReference>
<dbReference type="PROSITE" id="PS50929">
    <property type="entry name" value="ABC_TM1F"/>
    <property type="match status" value="1"/>
</dbReference>
<dbReference type="Pfam" id="PF00664">
    <property type="entry name" value="ABC_membrane"/>
    <property type="match status" value="1"/>
</dbReference>
<keyword evidence="4" id="KW-0997">Cell inner membrane</keyword>
<comment type="subcellular location">
    <subcellularLocation>
        <location evidence="1">Cell membrane</location>
        <topology evidence="1">Multi-pass membrane protein</topology>
    </subcellularLocation>
</comment>
<dbReference type="SUPFAM" id="SSF90123">
    <property type="entry name" value="ABC transporter transmembrane region"/>
    <property type="match status" value="1"/>
</dbReference>
<keyword evidence="6" id="KW-0547">Nucleotide-binding</keyword>
<dbReference type="GO" id="GO:0005524">
    <property type="term" value="F:ATP binding"/>
    <property type="evidence" value="ECO:0007669"/>
    <property type="project" value="UniProtKB-KW"/>
</dbReference>
<sequence>MTKPSPKDASSTTSLGRNDQESNLLPSNLKPQSPSGTQTYLRLMQYIKPYWWAIALTIIGFGINSATEIGIAKLIQFITDAINDGTQSDLNLFPFLIILLFFIRGVGSFLGNYFSALISRNLVYKLRVEVFDKLLRLPNSFFLANPAGTISSKLIFDVEQVTAASTDSLKTLIRDGMTVVALMGYLLYTNWRLTLILFLVLPPILWLIQKASKRYLKLSKGIQKSMGDVSHITNEVIGGYQVVKNYGGQPYEQARFEKASVDNLKQGMKIVVTNSINTPAVQLLMALAFSVVIWLALRPEVIANTTAGEFIAYLTAAGLLSKPVRTLTDINEKLQRGIAAGASIFALLDEVEEEDLGTHIERVKGEIVFDNVSMSYPDGTKALEDFSLTIESGQTVAFVGKSGAGKTTLVNLLTRTLDPSSGNIYIDGLPIEKIALSSLRSQIGMVNQQVVLFNDTVRHNIAYGDLAVKSEEQLISAAKAAYAHDFIMQMPKGYDSEIGSEGLQLSGGQRQRLSIARALLKDAPILILDEATSALDNESEYYIQQALENVMKDRTTLVVAHRLTTIESADKIVVMDKGRVVEAGTHEELMSLSGRYAHMYDRDFSESQLDNH</sequence>
<dbReference type="PANTHER" id="PTHR43394:SF1">
    <property type="entry name" value="ATP-BINDING CASSETTE SUB-FAMILY B MEMBER 10, MITOCHONDRIAL"/>
    <property type="match status" value="1"/>
</dbReference>
<dbReference type="STRING" id="1945521.A1232T_01548"/>
<dbReference type="PANTHER" id="PTHR43394">
    <property type="entry name" value="ATP-DEPENDENT PERMEASE MDL1, MITOCHONDRIAL"/>
    <property type="match status" value="1"/>
</dbReference>
<evidence type="ECO:0000256" key="9">
    <source>
        <dbReference type="ARBA" id="ARBA00022989"/>
    </source>
</evidence>
<keyword evidence="5 13" id="KW-0812">Transmembrane</keyword>
<evidence type="ECO:0000256" key="12">
    <source>
        <dbReference type="SAM" id="MobiDB-lite"/>
    </source>
</evidence>
<dbReference type="SMART" id="SM00382">
    <property type="entry name" value="AAA"/>
    <property type="match status" value="1"/>
</dbReference>
<gene>
    <name evidence="16" type="primary">msbA</name>
    <name evidence="16" type="ORF">A1232T_01548</name>
</gene>
<keyword evidence="17" id="KW-1185">Reference proteome</keyword>
<dbReference type="InterPro" id="IPR011527">
    <property type="entry name" value="ABC1_TM_dom"/>
</dbReference>
<keyword evidence="9 13" id="KW-1133">Transmembrane helix</keyword>
<feature type="transmembrane region" description="Helical" evidence="13">
    <location>
        <begin position="191"/>
        <end position="208"/>
    </location>
</feature>
<keyword evidence="7 16" id="KW-0067">ATP-binding</keyword>
<dbReference type="InterPro" id="IPR036640">
    <property type="entry name" value="ABC1_TM_sf"/>
</dbReference>
<dbReference type="CDD" id="cd18552">
    <property type="entry name" value="ABC_6TM_MsbA_like"/>
    <property type="match status" value="1"/>
</dbReference>
<feature type="transmembrane region" description="Helical" evidence="13">
    <location>
        <begin position="50"/>
        <end position="71"/>
    </location>
</feature>
<name>A0A1R4GUY0_9GAMM</name>
<dbReference type="AlphaFoldDB" id="A0A1R4GUY0"/>
<accession>A0A1R4GUY0</accession>
<dbReference type="NCBIfam" id="TIGR02203">
    <property type="entry name" value="MsbA_lipidA"/>
    <property type="match status" value="1"/>
</dbReference>
<dbReference type="SUPFAM" id="SSF52540">
    <property type="entry name" value="P-loop containing nucleoside triphosphate hydrolases"/>
    <property type="match status" value="1"/>
</dbReference>
<dbReference type="Gene3D" id="1.20.1560.10">
    <property type="entry name" value="ABC transporter type 1, transmembrane domain"/>
    <property type="match status" value="1"/>
</dbReference>
<dbReference type="InterPro" id="IPR003439">
    <property type="entry name" value="ABC_transporter-like_ATP-bd"/>
</dbReference>